<dbReference type="Proteomes" id="UP000005666">
    <property type="component" value="Chromosome 11"/>
</dbReference>
<dbReference type="InterPro" id="IPR018996">
    <property type="entry name" value="Man1/Src1-like_C"/>
</dbReference>
<dbReference type="InterPro" id="IPR025856">
    <property type="entry name" value="HeH/LEM_domain"/>
</dbReference>
<dbReference type="Gene3D" id="1.10.10.1180">
    <property type="entry name" value="MAN1, winged-helix domain"/>
    <property type="match status" value="1"/>
</dbReference>
<dbReference type="GO" id="GO:0071763">
    <property type="term" value="P:nuclear membrane organization"/>
    <property type="evidence" value="ECO:0007669"/>
    <property type="project" value="TreeGrafter"/>
</dbReference>
<dbReference type="Gene3D" id="1.10.720.30">
    <property type="entry name" value="SAP domain"/>
    <property type="match status" value="1"/>
</dbReference>
<dbReference type="GO" id="GO:0034399">
    <property type="term" value="C:nuclear periphery"/>
    <property type="evidence" value="ECO:0007669"/>
    <property type="project" value="TreeGrafter"/>
</dbReference>
<feature type="compositionally biased region" description="Basic and acidic residues" evidence="7">
    <location>
        <begin position="174"/>
        <end position="195"/>
    </location>
</feature>
<accession>G8BZ33</accession>
<sequence>MEYLEPGFDPKKLKVPELRKILISNKIQFPSKCKKNELVKLFQNNISSNLEELRERNLNSEKDKKQTKSSNKKRQRKEIESTDDEETEESEQSTDEKSNSTSKKRKTSKIEEKPEMVNDTKHEIKSQNTEEVPKVEQRSNTKAIVESKLSETKPKTRRNIPLDLQKLQQSAIVKENKTEKTSDEKLDITKKEQPKTKTNPNDEKEETINESLDKEEENKSLVEEQKNKSPKEYKKTKVILKALVQISSFASIILLCFFTLWYREVCINIGYCGKELAYPPFLKTSITDKVLNNGLFEKYDIKSKLSDLIIPDCTPCPDNAICYSSMKSVCNKGYVPENSFYNLYGLLPLPIKCSKDKTEEKLVQDILNGVLYDLRLKNSRVRCGDGETDESTGLIEKNMFDSFVSQKAWLSEKQRQRIWRKVMLQLKKYPEIKLVNLYKKRLDADDSEAEVVNDHVFSIAEKMSHNLLRSTSKNFVPFYCGKSDIIISSNYIKPTLTILVFLFSIVVLCFLNKLIVNKLNDQTKCSVYIERIVEILKEIKENNKPQSFLTSNQLKEIIFKDEVENVEEQNRIWKKISNKLENSDIPVTSTQLELHGEILRSYEFELPSDSDKL</sequence>
<evidence type="ECO:0000256" key="6">
    <source>
        <dbReference type="ARBA" id="ARBA00023242"/>
    </source>
</evidence>
<feature type="compositionally biased region" description="Basic and acidic residues" evidence="7">
    <location>
        <begin position="216"/>
        <end position="228"/>
    </location>
</feature>
<evidence type="ECO:0008006" key="13">
    <source>
        <dbReference type="Google" id="ProtNLM"/>
    </source>
</evidence>
<evidence type="ECO:0000256" key="3">
    <source>
        <dbReference type="ARBA" id="ARBA00022692"/>
    </source>
</evidence>
<dbReference type="RefSeq" id="XP_003687595.1">
    <property type="nucleotide sequence ID" value="XM_003687547.1"/>
</dbReference>
<feature type="compositionally biased region" description="Basic and acidic residues" evidence="7">
    <location>
        <begin position="108"/>
        <end position="125"/>
    </location>
</feature>
<keyword evidence="3 8" id="KW-0812">Transmembrane</keyword>
<name>G8BZ33_TETPH</name>
<evidence type="ECO:0000256" key="5">
    <source>
        <dbReference type="ARBA" id="ARBA00023136"/>
    </source>
</evidence>
<evidence type="ECO:0000259" key="10">
    <source>
        <dbReference type="Pfam" id="PF12949"/>
    </source>
</evidence>
<feature type="region of interest" description="Disordered" evidence="7">
    <location>
        <begin position="48"/>
        <end position="228"/>
    </location>
</feature>
<dbReference type="GO" id="GO:0005637">
    <property type="term" value="C:nuclear inner membrane"/>
    <property type="evidence" value="ECO:0007669"/>
    <property type="project" value="UniProtKB-SubCell"/>
</dbReference>
<dbReference type="InterPro" id="IPR044780">
    <property type="entry name" value="Heh2/Src1"/>
</dbReference>
<feature type="domain" description="Man1/Src1-like C-terminal" evidence="9">
    <location>
        <begin position="252"/>
        <end position="603"/>
    </location>
</feature>
<keyword evidence="4 8" id="KW-1133">Transmembrane helix</keyword>
<proteinExistence type="predicted"/>
<dbReference type="Pfam" id="PF09402">
    <property type="entry name" value="MSC"/>
    <property type="match status" value="1"/>
</dbReference>
<feature type="domain" description="HeH/LEM" evidence="10">
    <location>
        <begin position="10"/>
        <end position="44"/>
    </location>
</feature>
<dbReference type="GO" id="GO:0003682">
    <property type="term" value="F:chromatin binding"/>
    <property type="evidence" value="ECO:0007669"/>
    <property type="project" value="InterPro"/>
</dbReference>
<feature type="compositionally biased region" description="Basic residues" evidence="7">
    <location>
        <begin position="67"/>
        <end position="76"/>
    </location>
</feature>
<dbReference type="CDD" id="cd12935">
    <property type="entry name" value="LEM_like"/>
    <property type="match status" value="1"/>
</dbReference>
<dbReference type="KEGG" id="tpf:TPHA_0K00270"/>
<dbReference type="PANTHER" id="PTHR47808:SF2">
    <property type="entry name" value="LEM DOMAIN-CONTAINING PROTEIN 2"/>
    <property type="match status" value="1"/>
</dbReference>
<keyword evidence="12" id="KW-1185">Reference proteome</keyword>
<dbReference type="STRING" id="1071381.G8BZ33"/>
<dbReference type="PANTHER" id="PTHR47808">
    <property type="entry name" value="INNER NUCLEAR MEMBRANE PROTEIN HEH2-RELATED"/>
    <property type="match status" value="1"/>
</dbReference>
<feature type="transmembrane region" description="Helical" evidence="8">
    <location>
        <begin position="496"/>
        <end position="516"/>
    </location>
</feature>
<dbReference type="GO" id="GO:0005783">
    <property type="term" value="C:endoplasmic reticulum"/>
    <property type="evidence" value="ECO:0007669"/>
    <property type="project" value="TreeGrafter"/>
</dbReference>
<protein>
    <recommendedName>
        <fullName evidence="13">Man1/Src1 C-terminal domain-containing protein</fullName>
    </recommendedName>
</protein>
<evidence type="ECO:0000313" key="12">
    <source>
        <dbReference type="Proteomes" id="UP000005666"/>
    </source>
</evidence>
<evidence type="ECO:0000256" key="4">
    <source>
        <dbReference type="ARBA" id="ARBA00022989"/>
    </source>
</evidence>
<dbReference type="OMA" id="YILSEPW"/>
<dbReference type="eggNOG" id="ENOG502QVG5">
    <property type="taxonomic scope" value="Eukaryota"/>
</dbReference>
<keyword evidence="2" id="KW-0597">Phosphoprotein</keyword>
<dbReference type="AlphaFoldDB" id="G8BZ33"/>
<evidence type="ECO:0000313" key="11">
    <source>
        <dbReference type="EMBL" id="CCE65161.1"/>
    </source>
</evidence>
<dbReference type="Pfam" id="PF12949">
    <property type="entry name" value="HeH"/>
    <property type="match status" value="1"/>
</dbReference>
<evidence type="ECO:0000256" key="8">
    <source>
        <dbReference type="SAM" id="Phobius"/>
    </source>
</evidence>
<dbReference type="InterPro" id="IPR036361">
    <property type="entry name" value="SAP_dom_sf"/>
</dbReference>
<dbReference type="OrthoDB" id="2503928at2759"/>
<evidence type="ECO:0000256" key="7">
    <source>
        <dbReference type="SAM" id="MobiDB-lite"/>
    </source>
</evidence>
<reference evidence="11 12" key="1">
    <citation type="journal article" date="2011" name="Proc. Natl. Acad. Sci. U.S.A.">
        <title>Evolutionary erosion of yeast sex chromosomes by mating-type switching accidents.</title>
        <authorList>
            <person name="Gordon J.L."/>
            <person name="Armisen D."/>
            <person name="Proux-Wera E."/>
            <person name="Oheigeartaigh S.S."/>
            <person name="Byrne K.P."/>
            <person name="Wolfe K.H."/>
        </authorList>
    </citation>
    <scope>NUCLEOTIDE SEQUENCE [LARGE SCALE GENOMIC DNA]</scope>
    <source>
        <strain evidence="12">ATCC 24235 / CBS 4417 / NBRC 1672 / NRRL Y-8282 / UCD 70-5</strain>
    </source>
</reference>
<organism evidence="11 12">
    <name type="scientific">Tetrapisispora phaffii (strain ATCC 24235 / CBS 4417 / NBRC 1672 / NRRL Y-8282 / UCD 70-5)</name>
    <name type="common">Yeast</name>
    <name type="synonym">Fabospora phaffii</name>
    <dbReference type="NCBI Taxonomy" id="1071381"/>
    <lineage>
        <taxon>Eukaryota</taxon>
        <taxon>Fungi</taxon>
        <taxon>Dikarya</taxon>
        <taxon>Ascomycota</taxon>
        <taxon>Saccharomycotina</taxon>
        <taxon>Saccharomycetes</taxon>
        <taxon>Saccharomycetales</taxon>
        <taxon>Saccharomycetaceae</taxon>
        <taxon>Tetrapisispora</taxon>
    </lineage>
</organism>
<gene>
    <name evidence="11" type="primary">TPHA0K00270</name>
    <name evidence="11" type="ordered locus">TPHA_0K00270</name>
</gene>
<dbReference type="GeneID" id="11533361"/>
<evidence type="ECO:0000256" key="2">
    <source>
        <dbReference type="ARBA" id="ARBA00022553"/>
    </source>
</evidence>
<dbReference type="HOGENOM" id="CLU_010838_0_0_1"/>
<comment type="subcellular location">
    <subcellularLocation>
        <location evidence="1">Nucleus inner membrane</location>
    </subcellularLocation>
</comment>
<keyword evidence="6" id="KW-0539">Nucleus</keyword>
<feature type="compositionally biased region" description="Acidic residues" evidence="7">
    <location>
        <begin position="81"/>
        <end position="93"/>
    </location>
</feature>
<dbReference type="EMBL" id="HE612866">
    <property type="protein sequence ID" value="CCE65161.1"/>
    <property type="molecule type" value="Genomic_DNA"/>
</dbReference>
<feature type="compositionally biased region" description="Basic and acidic residues" evidence="7">
    <location>
        <begin position="51"/>
        <end position="66"/>
    </location>
</feature>
<keyword evidence="5 8" id="KW-0472">Membrane</keyword>
<evidence type="ECO:0000256" key="1">
    <source>
        <dbReference type="ARBA" id="ARBA00004540"/>
    </source>
</evidence>
<evidence type="ECO:0000259" key="9">
    <source>
        <dbReference type="Pfam" id="PF09402"/>
    </source>
</evidence>
<dbReference type="InterPro" id="IPR041885">
    <property type="entry name" value="MAN1_winged_helix_dom"/>
</dbReference>